<keyword evidence="1" id="KW-0175">Coiled coil</keyword>
<organism evidence="4 5">
    <name type="scientific">Aphanomyces stellatus</name>
    <dbReference type="NCBI Taxonomy" id="120398"/>
    <lineage>
        <taxon>Eukaryota</taxon>
        <taxon>Sar</taxon>
        <taxon>Stramenopiles</taxon>
        <taxon>Oomycota</taxon>
        <taxon>Saprolegniomycetes</taxon>
        <taxon>Saprolegniales</taxon>
        <taxon>Verrucalvaceae</taxon>
        <taxon>Aphanomyces</taxon>
    </lineage>
</organism>
<dbReference type="AlphaFoldDB" id="A0A485L9A4"/>
<evidence type="ECO:0000256" key="1">
    <source>
        <dbReference type="SAM" id="Coils"/>
    </source>
</evidence>
<reference evidence="4 5" key="1">
    <citation type="submission" date="2019-03" db="EMBL/GenBank/DDBJ databases">
        <authorList>
            <person name="Gaulin E."/>
            <person name="Dumas B."/>
        </authorList>
    </citation>
    <scope>NUCLEOTIDE SEQUENCE [LARGE SCALE GENOMIC DNA]</scope>
    <source>
        <strain evidence="4">CBS 568.67</strain>
    </source>
</reference>
<reference evidence="3" key="2">
    <citation type="submission" date="2019-06" db="EMBL/GenBank/DDBJ databases">
        <title>Genomics analysis of Aphanomyces spp. identifies a new class of oomycete effector associated with host adaptation.</title>
        <authorList>
            <person name="Gaulin E."/>
        </authorList>
    </citation>
    <scope>NUCLEOTIDE SEQUENCE</scope>
    <source>
        <strain evidence="3">CBS 578.67</strain>
    </source>
</reference>
<keyword evidence="5" id="KW-1185">Reference proteome</keyword>
<evidence type="ECO:0000313" key="4">
    <source>
        <dbReference type="EMBL" id="VFT94747.1"/>
    </source>
</evidence>
<accession>A0A485L9A4</accession>
<feature type="coiled-coil region" evidence="1">
    <location>
        <begin position="246"/>
        <end position="273"/>
    </location>
</feature>
<proteinExistence type="predicted"/>
<dbReference type="EMBL" id="CAADRA010006391">
    <property type="protein sequence ID" value="VFT94747.1"/>
    <property type="molecule type" value="Genomic_DNA"/>
</dbReference>
<gene>
    <name evidence="4" type="primary">Aste57867_18008</name>
    <name evidence="3" type="ORF">As57867_017946</name>
    <name evidence="4" type="ORF">ASTE57867_18008</name>
</gene>
<evidence type="ECO:0000256" key="2">
    <source>
        <dbReference type="SAM" id="MobiDB-lite"/>
    </source>
</evidence>
<feature type="region of interest" description="Disordered" evidence="2">
    <location>
        <begin position="907"/>
        <end position="935"/>
    </location>
</feature>
<feature type="region of interest" description="Disordered" evidence="2">
    <location>
        <begin position="696"/>
        <end position="716"/>
    </location>
</feature>
<evidence type="ECO:0000313" key="5">
    <source>
        <dbReference type="Proteomes" id="UP000332933"/>
    </source>
</evidence>
<protein>
    <submittedName>
        <fullName evidence="4">Aste57867_18008 protein</fullName>
    </submittedName>
</protein>
<dbReference type="EMBL" id="VJMH01006370">
    <property type="protein sequence ID" value="KAF0690606.1"/>
    <property type="molecule type" value="Genomic_DNA"/>
</dbReference>
<dbReference type="Proteomes" id="UP000332933">
    <property type="component" value="Unassembled WGS sequence"/>
</dbReference>
<dbReference type="OrthoDB" id="158074at2759"/>
<sequence length="982" mass="108853">MMPQQSGRSLLNEALSPTGRQILNDFFEASAGSRSMKASPVSYTFQTLPLLTEVTCLSRQVCDVLHLTVNLHGSVIVSKILQKKSSSKDVLDMENMGLIRKDDVLVSINKRPVDDMDDAHAWLQDMPLPLTLVFSRNVVRKNTLGEYSLDDLRRHAEHNRCRLLERHSPSDVAQMLHMMIQFTNSDGSYRLLKDFILDAEAFFLPTSSSTTSLTSSFDTVKGYIHKIHEFMAGEEEAKKKRWLEDKAARAKRLESMQRQLKVLEAKLAAAQQGESMDLRSLVDQLKQDVEQSKQLHYLPACEGFTLRFGTGGVYAGVGDVWISSYHTSFTIETQRSAPQVLLRLTPLSDTGLKIRAMNFKVYTEGRMLVPTFQVDEINLEVQFSAEIPLVFDAGCWRVQADALDIHFASVKYYERAAQSNVPNKTHDSVMKTFLNRIVPSVVEDAAASFLCAEVGGLLLDGRAKVRLSGDVHIEGRNLNVFDASLGSSGTSDDEAADARALVGCTPAQGDLLLKLYKLFVPKSKKLSHLSIRELVEYGVRMRQSPSVRALLASCWQVAVHVCSDGGDDGALDFIQLMDKVEQVEGYPVDVSFGFHSTNIRVDLCEAAAATYTALERILRQKMTSSPERKQELETRLQALDSAYNDVNVLLSTVASRVDELVVLVSGGLPAGIHSQLSFEATEMTCKGPWQASFDIPLTTKKDEPPPPPTDTPKTKTRAVVAHDQGDLVVHYFVQSPGDIDEQEVQVRVQDASFKVLLDVPTEAQLGGHRLTAMELKLDTGAAPPNVSLSMGDFAKCAISCKRLAFCSPMWTVVKLLGKYNPGLVVDYLESPFFAFSLNFFTSLQVTPEQMYWTLNSASLSESLVSYVTHRVCVSQLLRDMSKKESETTTHATDHHAAADDVDKQRFNRSQSTMPDAAAAVGRPGGPLMRQDTFFGDDDPRRRNMFTLDKNGAAISTTTHAADDEPLREPLVEVSGEDDAYYF</sequence>
<name>A0A485L9A4_9STRA</name>
<evidence type="ECO:0000313" key="3">
    <source>
        <dbReference type="EMBL" id="KAF0690606.1"/>
    </source>
</evidence>